<dbReference type="Proteomes" id="UP000494106">
    <property type="component" value="Unassembled WGS sequence"/>
</dbReference>
<accession>A0A8S0ZT91</accession>
<protein>
    <recommendedName>
        <fullName evidence="2">MADF domain-containing protein</fullName>
    </recommendedName>
</protein>
<dbReference type="SMART" id="SM00595">
    <property type="entry name" value="MADF"/>
    <property type="match status" value="1"/>
</dbReference>
<evidence type="ECO:0000256" key="1">
    <source>
        <dbReference type="SAM" id="MobiDB-lite"/>
    </source>
</evidence>
<comment type="caution">
    <text evidence="3">The sequence shown here is derived from an EMBL/GenBank/DDBJ whole genome shotgun (WGS) entry which is preliminary data.</text>
</comment>
<feature type="compositionally biased region" description="Polar residues" evidence="1">
    <location>
        <begin position="239"/>
        <end position="292"/>
    </location>
</feature>
<dbReference type="AlphaFoldDB" id="A0A8S0ZT91"/>
<proteinExistence type="predicted"/>
<keyword evidence="4" id="KW-1185">Reference proteome</keyword>
<feature type="region of interest" description="Disordered" evidence="1">
    <location>
        <begin position="239"/>
        <end position="296"/>
    </location>
</feature>
<reference evidence="3 4" key="1">
    <citation type="submission" date="2020-04" db="EMBL/GenBank/DDBJ databases">
        <authorList>
            <person name="Wallbank WR R."/>
            <person name="Pardo Diaz C."/>
            <person name="Kozak K."/>
            <person name="Martin S."/>
            <person name="Jiggins C."/>
            <person name="Moest M."/>
            <person name="Warren A I."/>
            <person name="Byers J.R.P. K."/>
            <person name="Montejo-Kovacevich G."/>
            <person name="Yen C E."/>
        </authorList>
    </citation>
    <scope>NUCLEOTIDE SEQUENCE [LARGE SCALE GENOMIC DNA]</scope>
</reference>
<evidence type="ECO:0000313" key="3">
    <source>
        <dbReference type="EMBL" id="CAB3235272.1"/>
    </source>
</evidence>
<dbReference type="PROSITE" id="PS51029">
    <property type="entry name" value="MADF"/>
    <property type="match status" value="1"/>
</dbReference>
<gene>
    <name evidence="3" type="ORF">APLA_LOCUS6020</name>
</gene>
<organism evidence="3 4">
    <name type="scientific">Arctia plantaginis</name>
    <name type="common">Wood tiger moth</name>
    <name type="synonym">Phalaena plantaginis</name>
    <dbReference type="NCBI Taxonomy" id="874455"/>
    <lineage>
        <taxon>Eukaryota</taxon>
        <taxon>Metazoa</taxon>
        <taxon>Ecdysozoa</taxon>
        <taxon>Arthropoda</taxon>
        <taxon>Hexapoda</taxon>
        <taxon>Insecta</taxon>
        <taxon>Pterygota</taxon>
        <taxon>Neoptera</taxon>
        <taxon>Endopterygota</taxon>
        <taxon>Lepidoptera</taxon>
        <taxon>Glossata</taxon>
        <taxon>Ditrysia</taxon>
        <taxon>Noctuoidea</taxon>
        <taxon>Erebidae</taxon>
        <taxon>Arctiinae</taxon>
        <taxon>Arctia</taxon>
    </lineage>
</organism>
<dbReference type="EMBL" id="CADEBC010000485">
    <property type="protein sequence ID" value="CAB3235272.1"/>
    <property type="molecule type" value="Genomic_DNA"/>
</dbReference>
<dbReference type="Pfam" id="PF10545">
    <property type="entry name" value="MADF_DNA_bdg"/>
    <property type="match status" value="1"/>
</dbReference>
<name>A0A8S0ZT91_ARCPL</name>
<dbReference type="PANTHER" id="PTHR21505">
    <property type="entry name" value="MADF DOMAIN-CONTAINING PROTEIN-RELATED"/>
    <property type="match status" value="1"/>
</dbReference>
<dbReference type="OrthoDB" id="6577442at2759"/>
<evidence type="ECO:0000313" key="4">
    <source>
        <dbReference type="Proteomes" id="UP000494106"/>
    </source>
</evidence>
<feature type="domain" description="MADF" evidence="2">
    <location>
        <begin position="8"/>
        <end position="104"/>
    </location>
</feature>
<evidence type="ECO:0000259" key="2">
    <source>
        <dbReference type="PROSITE" id="PS51029"/>
    </source>
</evidence>
<dbReference type="InterPro" id="IPR006578">
    <property type="entry name" value="MADF-dom"/>
</dbReference>
<dbReference type="PANTHER" id="PTHR21505:SF8">
    <property type="entry name" value="DPT-YFP REPRESSOR BY OVEREXPRESSION, ISOFORM D-RELATED"/>
    <property type="match status" value="1"/>
</dbReference>
<sequence length="342" mass="39333">MNKNNTIQFLECYEMHPCLWNPREKDYRNNNVRLAALKSIIQEMRLSITVEELKLKIKNIRTTYNREASKVAKSKKSGAGKDDIYRPQFIWFSVADRFLKPAIEGRNSKDNMEKDSAVNTNSDASSYFDELEQEDNIAPLQKKKKMSPKKKAERALMDAPKMDPPVLQAVNRLETLAQTIRQDEFDTFGVHVASQLRCLPLRNAIVCQNFINNYLSQERLKTLNTQHFPIARPASSLSEYTRYTSTPEAEATTSRNQAFQNQRETSTPEVEATTSRNQAFQNQRETSTPEASTSRRHLDYEEDYFASCLLTQENTGQQYGVNDDILSQAVRSCLDENTMENL</sequence>